<evidence type="ECO:0000256" key="7">
    <source>
        <dbReference type="ARBA" id="ARBA00022840"/>
    </source>
</evidence>
<dbReference type="GO" id="GO:0005524">
    <property type="term" value="F:ATP binding"/>
    <property type="evidence" value="ECO:0007669"/>
    <property type="project" value="UniProtKB-KW"/>
</dbReference>
<dbReference type="OrthoDB" id="9767435at2"/>
<dbReference type="Gene3D" id="3.30.450.40">
    <property type="match status" value="1"/>
</dbReference>
<dbReference type="STRING" id="1307761.L21SP2_1486"/>
<dbReference type="EC" id="2.7.13.3" evidence="2"/>
<dbReference type="HOGENOM" id="CLU_675790_0_0_12"/>
<organism evidence="9 10">
    <name type="scientific">Salinispira pacifica</name>
    <dbReference type="NCBI Taxonomy" id="1307761"/>
    <lineage>
        <taxon>Bacteria</taxon>
        <taxon>Pseudomonadati</taxon>
        <taxon>Spirochaetota</taxon>
        <taxon>Spirochaetia</taxon>
        <taxon>Spirochaetales</taxon>
        <taxon>Spirochaetaceae</taxon>
        <taxon>Salinispira</taxon>
    </lineage>
</organism>
<keyword evidence="10" id="KW-1185">Reference proteome</keyword>
<protein>
    <recommendedName>
        <fullName evidence="2">histidine kinase</fullName>
        <ecNumber evidence="2">2.7.13.3</ecNumber>
    </recommendedName>
</protein>
<keyword evidence="6" id="KW-0418">Kinase</keyword>
<dbReference type="InterPro" id="IPR036890">
    <property type="entry name" value="HATPase_C_sf"/>
</dbReference>
<evidence type="ECO:0000256" key="4">
    <source>
        <dbReference type="ARBA" id="ARBA00022679"/>
    </source>
</evidence>
<name>V5WGH1_9SPIO</name>
<comment type="catalytic activity">
    <reaction evidence="1">
        <text>ATP + protein L-histidine = ADP + protein N-phospho-L-histidine.</text>
        <dbReference type="EC" id="2.7.13.3"/>
    </reaction>
</comment>
<dbReference type="AlphaFoldDB" id="V5WGH1"/>
<dbReference type="SMART" id="SM00065">
    <property type="entry name" value="GAF"/>
    <property type="match status" value="1"/>
</dbReference>
<dbReference type="eggNOG" id="COG3920">
    <property type="taxonomic scope" value="Bacteria"/>
</dbReference>
<dbReference type="eggNOG" id="COG2203">
    <property type="taxonomic scope" value="Bacteria"/>
</dbReference>
<dbReference type="Pfam" id="PF01590">
    <property type="entry name" value="GAF"/>
    <property type="match status" value="1"/>
</dbReference>
<dbReference type="InterPro" id="IPR029016">
    <property type="entry name" value="GAF-like_dom_sf"/>
</dbReference>
<dbReference type="InterPro" id="IPR011495">
    <property type="entry name" value="Sig_transdc_His_kin_sub2_dim/P"/>
</dbReference>
<dbReference type="RefSeq" id="WP_024267803.1">
    <property type="nucleotide sequence ID" value="NC_023035.1"/>
</dbReference>
<dbReference type="Proteomes" id="UP000018680">
    <property type="component" value="Chromosome"/>
</dbReference>
<dbReference type="PANTHER" id="PTHR41523">
    <property type="entry name" value="TWO-COMPONENT SYSTEM SENSOR PROTEIN"/>
    <property type="match status" value="1"/>
</dbReference>
<feature type="domain" description="GAF" evidence="8">
    <location>
        <begin position="29"/>
        <end position="176"/>
    </location>
</feature>
<evidence type="ECO:0000256" key="1">
    <source>
        <dbReference type="ARBA" id="ARBA00000085"/>
    </source>
</evidence>
<dbReference type="GO" id="GO:0004673">
    <property type="term" value="F:protein histidine kinase activity"/>
    <property type="evidence" value="ECO:0007669"/>
    <property type="project" value="UniProtKB-EC"/>
</dbReference>
<keyword evidence="3" id="KW-0597">Phosphoprotein</keyword>
<proteinExistence type="predicted"/>
<dbReference type="PANTHER" id="PTHR41523:SF8">
    <property type="entry name" value="ETHYLENE RESPONSE SENSOR PROTEIN"/>
    <property type="match status" value="1"/>
</dbReference>
<gene>
    <name evidence="9" type="ORF">L21SP2_1486</name>
</gene>
<dbReference type="Pfam" id="PF07568">
    <property type="entry name" value="HisKA_2"/>
    <property type="match status" value="1"/>
</dbReference>
<dbReference type="SUPFAM" id="SSF55781">
    <property type="entry name" value="GAF domain-like"/>
    <property type="match status" value="1"/>
</dbReference>
<dbReference type="PATRIC" id="fig|1307761.3.peg.1481"/>
<sequence length="381" mass="42861">METGKVYLREEGRSVTVVHPDAGLEVPEHIQNKWQNLVDLISSIFQVPSSLVMRVDTRSIEVFLKSSNADNPYRAGDKEVLGHGLYCETAIGRDEMLEIPDALKNIPWKDNPDMKLGMMSYLGYPLKWPDGSVFGTICALDSKPRNFEGDMKQLMAVFSSIIESDLKSIYDYSQLNDENRRLDTMIREIHHRIKNNLNTVISYMQLKKNASEETVQQLVGDIEVRMRAFAGLHEKIYRSISLNPDFSDYIQNLAREALTAMGRDDIDLSLKVDNITGSQFSLDAGMVVAELITNSVKYALPAGDSTGNPPVSEDLRISLEILADRGRVHMRYSDYGPGISDTHSQGFGMVMFEGFAQRYDGEFALSGDAQIIWEFRNLLPG</sequence>
<evidence type="ECO:0000256" key="3">
    <source>
        <dbReference type="ARBA" id="ARBA00022553"/>
    </source>
</evidence>
<dbReference type="Gene3D" id="3.30.565.10">
    <property type="entry name" value="Histidine kinase-like ATPase, C-terminal domain"/>
    <property type="match status" value="1"/>
</dbReference>
<evidence type="ECO:0000256" key="5">
    <source>
        <dbReference type="ARBA" id="ARBA00022741"/>
    </source>
</evidence>
<dbReference type="SUPFAM" id="SSF55874">
    <property type="entry name" value="ATPase domain of HSP90 chaperone/DNA topoisomerase II/histidine kinase"/>
    <property type="match status" value="1"/>
</dbReference>
<evidence type="ECO:0000256" key="6">
    <source>
        <dbReference type="ARBA" id="ARBA00022777"/>
    </source>
</evidence>
<keyword evidence="4" id="KW-0808">Transferase</keyword>
<evidence type="ECO:0000259" key="8">
    <source>
        <dbReference type="SMART" id="SM00065"/>
    </source>
</evidence>
<dbReference type="InterPro" id="IPR003018">
    <property type="entry name" value="GAF"/>
</dbReference>
<keyword evidence="5" id="KW-0547">Nucleotide-binding</keyword>
<reference evidence="9 10" key="1">
    <citation type="journal article" date="2015" name="Stand. Genomic Sci.">
        <title>Complete genome sequence and description of Salinispira pacifica gen. nov., sp. nov., a novel spirochaete isolated form a hypersaline microbial mat.</title>
        <authorList>
            <person name="Ben Hania W."/>
            <person name="Joseph M."/>
            <person name="Schumann P."/>
            <person name="Bunk B."/>
            <person name="Fiebig A."/>
            <person name="Sproer C."/>
            <person name="Klenk H.P."/>
            <person name="Fardeau M.L."/>
            <person name="Spring S."/>
        </authorList>
    </citation>
    <scope>NUCLEOTIDE SEQUENCE [LARGE SCALE GENOMIC DNA]</scope>
    <source>
        <strain evidence="9 10">L21-RPul-D2</strain>
    </source>
</reference>
<dbReference type="KEGG" id="slr:L21SP2_1486"/>
<evidence type="ECO:0000256" key="2">
    <source>
        <dbReference type="ARBA" id="ARBA00012438"/>
    </source>
</evidence>
<keyword evidence="7" id="KW-0067">ATP-binding</keyword>
<dbReference type="EMBL" id="CP006939">
    <property type="protein sequence ID" value="AHC14883.1"/>
    <property type="molecule type" value="Genomic_DNA"/>
</dbReference>
<evidence type="ECO:0000313" key="9">
    <source>
        <dbReference type="EMBL" id="AHC14883.1"/>
    </source>
</evidence>
<evidence type="ECO:0000313" key="10">
    <source>
        <dbReference type="Proteomes" id="UP000018680"/>
    </source>
</evidence>
<accession>V5WGH1</accession>